<evidence type="ECO:0000313" key="8">
    <source>
        <dbReference type="Proteomes" id="UP001203136"/>
    </source>
</evidence>
<keyword evidence="4 6" id="KW-1133">Transmembrane helix</keyword>
<comment type="subcellular location">
    <subcellularLocation>
        <location evidence="1">Cell membrane</location>
        <topology evidence="1">Multi-pass membrane protein</topology>
    </subcellularLocation>
</comment>
<organism evidence="7 8">
    <name type="scientific">Clostridium symbiosum</name>
    <name type="common">Bacteroides symbiosus</name>
    <dbReference type="NCBI Taxonomy" id="1512"/>
    <lineage>
        <taxon>Bacteria</taxon>
        <taxon>Bacillati</taxon>
        <taxon>Bacillota</taxon>
        <taxon>Clostridia</taxon>
        <taxon>Lachnospirales</taxon>
        <taxon>Lachnospiraceae</taxon>
        <taxon>Otoolea</taxon>
    </lineage>
</organism>
<dbReference type="AlphaFoldDB" id="A0AAW5F551"/>
<dbReference type="GO" id="GO:0005886">
    <property type="term" value="C:plasma membrane"/>
    <property type="evidence" value="ECO:0007669"/>
    <property type="project" value="UniProtKB-SubCell"/>
</dbReference>
<evidence type="ECO:0000256" key="4">
    <source>
        <dbReference type="ARBA" id="ARBA00022989"/>
    </source>
</evidence>
<comment type="caution">
    <text evidence="7">The sequence shown here is derived from an EMBL/GenBank/DDBJ whole genome shotgun (WGS) entry which is preliminary data.</text>
</comment>
<feature type="transmembrane region" description="Helical" evidence="6">
    <location>
        <begin position="84"/>
        <end position="107"/>
    </location>
</feature>
<name>A0AAW5F551_CLOSY</name>
<gene>
    <name evidence="7" type="ORF">K5I21_12920</name>
</gene>
<dbReference type="RefSeq" id="WP_024738394.1">
    <property type="nucleotide sequence ID" value="NZ_JAINVB010000001.1"/>
</dbReference>
<protein>
    <submittedName>
        <fullName evidence="7">CidA/LrgA family protein</fullName>
    </submittedName>
</protein>
<evidence type="ECO:0000313" key="7">
    <source>
        <dbReference type="EMBL" id="MCK0086758.1"/>
    </source>
</evidence>
<accession>A0AAW5F551</accession>
<feature type="transmembrane region" description="Helical" evidence="6">
    <location>
        <begin position="30"/>
        <end position="47"/>
    </location>
</feature>
<evidence type="ECO:0000256" key="5">
    <source>
        <dbReference type="ARBA" id="ARBA00023136"/>
    </source>
</evidence>
<keyword evidence="5 6" id="KW-0472">Membrane</keyword>
<keyword evidence="3 6" id="KW-0812">Transmembrane</keyword>
<sequence length="123" mass="13242">MKYLKEVAIIFGITMAGEFLNYLLPLPVPAGVYGLFILLLLLCAGTLKVEDVSEVGDFFLDMMPLMFIPAGVGLLNSVDEAKSILVPLTVISVVSTVFVMAVTGRVAQNIIRGPKKRKGGKEV</sequence>
<dbReference type="EMBL" id="JAINVB010000001">
    <property type="protein sequence ID" value="MCK0086758.1"/>
    <property type="molecule type" value="Genomic_DNA"/>
</dbReference>
<keyword evidence="2" id="KW-1003">Cell membrane</keyword>
<evidence type="ECO:0000256" key="1">
    <source>
        <dbReference type="ARBA" id="ARBA00004651"/>
    </source>
</evidence>
<evidence type="ECO:0000256" key="6">
    <source>
        <dbReference type="SAM" id="Phobius"/>
    </source>
</evidence>
<dbReference type="PANTHER" id="PTHR33931:SF2">
    <property type="entry name" value="HOLIN-LIKE PROTEIN CIDA"/>
    <property type="match status" value="1"/>
</dbReference>
<dbReference type="PANTHER" id="PTHR33931">
    <property type="entry name" value="HOLIN-LIKE PROTEIN CIDA-RELATED"/>
    <property type="match status" value="1"/>
</dbReference>
<evidence type="ECO:0000256" key="2">
    <source>
        <dbReference type="ARBA" id="ARBA00022475"/>
    </source>
</evidence>
<dbReference type="InterPro" id="IPR005538">
    <property type="entry name" value="LrgA/CidA"/>
</dbReference>
<reference evidence="7" key="1">
    <citation type="journal article" date="2022" name="Cell Host Microbe">
        <title>Colonization of the live biotherapeutic product VE303 and modulation of the microbiota and metabolites in healthy volunteers.</title>
        <authorList>
            <person name="Dsouza M."/>
            <person name="Menon R."/>
            <person name="Crossette E."/>
            <person name="Bhattarai S.K."/>
            <person name="Schneider J."/>
            <person name="Kim Y.G."/>
            <person name="Reddy S."/>
            <person name="Caballero S."/>
            <person name="Felix C."/>
            <person name="Cornacchione L."/>
            <person name="Hendrickson J."/>
            <person name="Watson A.R."/>
            <person name="Minot S.S."/>
            <person name="Greenfield N."/>
            <person name="Schopf L."/>
            <person name="Szabady R."/>
            <person name="Patarroyo J."/>
            <person name="Smith W."/>
            <person name="Harrison P."/>
            <person name="Kuijper E.J."/>
            <person name="Kelly C.P."/>
            <person name="Olle B."/>
            <person name="Bobilev D."/>
            <person name="Silber J.L."/>
            <person name="Bucci V."/>
            <person name="Roberts B."/>
            <person name="Faith J."/>
            <person name="Norman J.M."/>
        </authorList>
    </citation>
    <scope>NUCLEOTIDE SEQUENCE</scope>
    <source>
        <strain evidence="7">VE303-04</strain>
    </source>
</reference>
<evidence type="ECO:0000256" key="3">
    <source>
        <dbReference type="ARBA" id="ARBA00022692"/>
    </source>
</evidence>
<dbReference type="Pfam" id="PF03788">
    <property type="entry name" value="LrgA"/>
    <property type="match status" value="1"/>
</dbReference>
<dbReference type="Proteomes" id="UP001203136">
    <property type="component" value="Unassembled WGS sequence"/>
</dbReference>
<proteinExistence type="predicted"/>